<dbReference type="Gene3D" id="1.25.40.10">
    <property type="entry name" value="Tetratricopeptide repeat domain"/>
    <property type="match status" value="1"/>
</dbReference>
<accession>A0A4P9CEL1</accession>
<keyword evidence="2" id="KW-1185">Reference proteome</keyword>
<dbReference type="SMART" id="SM00671">
    <property type="entry name" value="SEL1"/>
    <property type="match status" value="2"/>
</dbReference>
<dbReference type="EMBL" id="CP029487">
    <property type="protein sequence ID" value="QCT73172.1"/>
    <property type="molecule type" value="Genomic_DNA"/>
</dbReference>
<dbReference type="PANTHER" id="PTHR11102:SF160">
    <property type="entry name" value="ERAD-ASSOCIATED E3 UBIQUITIN-PROTEIN LIGASE COMPONENT HRD3"/>
    <property type="match status" value="1"/>
</dbReference>
<sequence length="345" mass="39105">MDKLRSLQMAAEEKKDALVTYTMDEWVEIYSEAVIGLYKRLLDYACVVYDPESKSYSYFWRLVNSAYYLDGQVIGHNLDEMIGCQWDNEKILETLENDYKTLCVIFKDRYVDVLRASFQNELNAEAIHYNTLPDPKDREGFEKLLFSHGAKVFKNVSDLAASGDISAQVLLGKMYFLGWGTKVGAEEGLYWFKKATESGNGAAFFYAGMAHEYMTCSETGVNLNAESCELYHEAMNAGFTEAAYALYRYYGRYVSGKTGMFRAKKWLNKGIELGSVYCQYEICQAPEDRFATNNVKTVVDWVKAAAHFGVPDALELLGDLYLQGHAGLKVDFEKAESLMEKAVSQ</sequence>
<dbReference type="InterPro" id="IPR006597">
    <property type="entry name" value="Sel1-like"/>
</dbReference>
<protein>
    <submittedName>
        <fullName evidence="1">Sel1 repeat family protein</fullName>
    </submittedName>
</protein>
<reference evidence="1 2" key="1">
    <citation type="submission" date="2018-05" db="EMBL/GenBank/DDBJ databases">
        <title>Genome comparison of Eubacterium sp.</title>
        <authorList>
            <person name="Feng Y."/>
            <person name="Sanchez-Andrea I."/>
            <person name="Stams A.J.M."/>
            <person name="De Vos W.M."/>
        </authorList>
    </citation>
    <scope>NUCLEOTIDE SEQUENCE [LARGE SCALE GENOMIC DNA]</scope>
    <source>
        <strain evidence="1 2">YI</strain>
    </source>
</reference>
<gene>
    <name evidence="1" type="ORF">CPZ25_018255</name>
</gene>
<dbReference type="SUPFAM" id="SSF81901">
    <property type="entry name" value="HCP-like"/>
    <property type="match status" value="1"/>
</dbReference>
<dbReference type="Proteomes" id="UP000218387">
    <property type="component" value="Chromosome"/>
</dbReference>
<dbReference type="AlphaFoldDB" id="A0A4P9CEL1"/>
<proteinExistence type="predicted"/>
<dbReference type="Pfam" id="PF08238">
    <property type="entry name" value="Sel1"/>
    <property type="match status" value="3"/>
</dbReference>
<organism evidence="1 2">
    <name type="scientific">Eubacterium maltosivorans</name>
    <dbReference type="NCBI Taxonomy" id="2041044"/>
    <lineage>
        <taxon>Bacteria</taxon>
        <taxon>Bacillati</taxon>
        <taxon>Bacillota</taxon>
        <taxon>Clostridia</taxon>
        <taxon>Eubacteriales</taxon>
        <taxon>Eubacteriaceae</taxon>
        <taxon>Eubacterium</taxon>
    </lineage>
</organism>
<dbReference type="InterPro" id="IPR050767">
    <property type="entry name" value="Sel1_AlgK"/>
</dbReference>
<evidence type="ECO:0000313" key="1">
    <source>
        <dbReference type="EMBL" id="QCT73172.1"/>
    </source>
</evidence>
<dbReference type="KEGG" id="emt:CPZ25_018255"/>
<dbReference type="InterPro" id="IPR011990">
    <property type="entry name" value="TPR-like_helical_dom_sf"/>
</dbReference>
<name>A0A4P9CEL1_EUBML</name>
<evidence type="ECO:0000313" key="2">
    <source>
        <dbReference type="Proteomes" id="UP000218387"/>
    </source>
</evidence>
<dbReference type="PANTHER" id="PTHR11102">
    <property type="entry name" value="SEL-1-LIKE PROTEIN"/>
    <property type="match status" value="1"/>
</dbReference>